<keyword evidence="1" id="KW-0812">Transmembrane</keyword>
<evidence type="ECO:0000256" key="2">
    <source>
        <dbReference type="SAM" id="SignalP"/>
    </source>
</evidence>
<reference evidence="3 4" key="1">
    <citation type="submission" date="2022-06" db="EMBL/GenBank/DDBJ databases">
        <title>Paraconexibacter antarcticus.</title>
        <authorList>
            <person name="Kim C.S."/>
        </authorList>
    </citation>
    <scope>NUCLEOTIDE SEQUENCE [LARGE SCALE GENOMIC DNA]</scope>
    <source>
        <strain evidence="3 4">02-257</strain>
    </source>
</reference>
<sequence length="214" mass="21905">MPARSRLPLLAVLAMLLPAAPAIADGDPASDTLPSAAVFLPYAPPVQSQTATRLGALLREATRERLAIKVAVIGSPADLGAVTSLFGHPQAYATFLGREIQPYLREQHSSLLIAMPAGFGLIGPAATTAAQRALAASRRPISADSTTLTAAATAAVERVAVADGLRLVHPALTGARHGDHATRTAYLLSLAAVVAAAVLLAARVRRPAPGALAR</sequence>
<keyword evidence="2" id="KW-0732">Signal</keyword>
<organism evidence="3 4">
    <name type="scientific">Paraconexibacter antarcticus</name>
    <dbReference type="NCBI Taxonomy" id="2949664"/>
    <lineage>
        <taxon>Bacteria</taxon>
        <taxon>Bacillati</taxon>
        <taxon>Actinomycetota</taxon>
        <taxon>Thermoleophilia</taxon>
        <taxon>Solirubrobacterales</taxon>
        <taxon>Paraconexibacteraceae</taxon>
        <taxon>Paraconexibacter</taxon>
    </lineage>
</organism>
<protein>
    <recommendedName>
        <fullName evidence="5">TPM domain-containing protein</fullName>
    </recommendedName>
</protein>
<feature type="signal peptide" evidence="2">
    <location>
        <begin position="1"/>
        <end position="24"/>
    </location>
</feature>
<keyword evidence="1" id="KW-1133">Transmembrane helix</keyword>
<feature type="chain" id="PRO_5045425571" description="TPM domain-containing protein" evidence="2">
    <location>
        <begin position="25"/>
        <end position="214"/>
    </location>
</feature>
<dbReference type="Proteomes" id="UP001056035">
    <property type="component" value="Chromosome"/>
</dbReference>
<gene>
    <name evidence="3" type="ORF">NBH00_08560</name>
</gene>
<dbReference type="EMBL" id="CP098502">
    <property type="protein sequence ID" value="UTI66245.1"/>
    <property type="molecule type" value="Genomic_DNA"/>
</dbReference>
<dbReference type="RefSeq" id="WP_254572920.1">
    <property type="nucleotide sequence ID" value="NZ_CP098502.1"/>
</dbReference>
<accession>A0ABY5DW66</accession>
<evidence type="ECO:0000256" key="1">
    <source>
        <dbReference type="SAM" id="Phobius"/>
    </source>
</evidence>
<keyword evidence="4" id="KW-1185">Reference proteome</keyword>
<proteinExistence type="predicted"/>
<evidence type="ECO:0000313" key="3">
    <source>
        <dbReference type="EMBL" id="UTI66245.1"/>
    </source>
</evidence>
<evidence type="ECO:0000313" key="4">
    <source>
        <dbReference type="Proteomes" id="UP001056035"/>
    </source>
</evidence>
<evidence type="ECO:0008006" key="5">
    <source>
        <dbReference type="Google" id="ProtNLM"/>
    </source>
</evidence>
<keyword evidence="1" id="KW-0472">Membrane</keyword>
<feature type="transmembrane region" description="Helical" evidence="1">
    <location>
        <begin position="185"/>
        <end position="204"/>
    </location>
</feature>
<name>A0ABY5DW66_9ACTN</name>